<evidence type="ECO:0000313" key="3">
    <source>
        <dbReference type="EMBL" id="RCK71117.1"/>
    </source>
</evidence>
<keyword evidence="2" id="KW-1133">Transmembrane helix</keyword>
<feature type="transmembrane region" description="Helical" evidence="2">
    <location>
        <begin position="26"/>
        <end position="47"/>
    </location>
</feature>
<evidence type="ECO:0008006" key="5">
    <source>
        <dbReference type="Google" id="ProtNLM"/>
    </source>
</evidence>
<accession>A0A367YZI0</accession>
<dbReference type="EMBL" id="QOUI01000001">
    <property type="protein sequence ID" value="RCK71117.1"/>
    <property type="molecule type" value="Genomic_DNA"/>
</dbReference>
<feature type="region of interest" description="Disordered" evidence="1">
    <location>
        <begin position="195"/>
        <end position="237"/>
    </location>
</feature>
<keyword evidence="2" id="KW-0472">Membrane</keyword>
<comment type="caution">
    <text evidence="3">The sequence shown here is derived from an EMBL/GenBank/DDBJ whole genome shotgun (WGS) entry which is preliminary data.</text>
</comment>
<organism evidence="3 4">
    <name type="scientific">Desertihabitans brevis</name>
    <dbReference type="NCBI Taxonomy" id="2268447"/>
    <lineage>
        <taxon>Bacteria</taxon>
        <taxon>Bacillati</taxon>
        <taxon>Actinomycetota</taxon>
        <taxon>Actinomycetes</taxon>
        <taxon>Propionibacteriales</taxon>
        <taxon>Propionibacteriaceae</taxon>
        <taxon>Desertihabitans</taxon>
    </lineage>
</organism>
<dbReference type="Proteomes" id="UP000252770">
    <property type="component" value="Unassembled WGS sequence"/>
</dbReference>
<dbReference type="AlphaFoldDB" id="A0A367YZI0"/>
<feature type="compositionally biased region" description="Low complexity" evidence="1">
    <location>
        <begin position="199"/>
        <end position="217"/>
    </location>
</feature>
<name>A0A367YZI0_9ACTN</name>
<evidence type="ECO:0000256" key="2">
    <source>
        <dbReference type="SAM" id="Phobius"/>
    </source>
</evidence>
<feature type="transmembrane region" description="Helical" evidence="2">
    <location>
        <begin position="76"/>
        <end position="97"/>
    </location>
</feature>
<keyword evidence="2" id="KW-0812">Transmembrane</keyword>
<sequence>MTPARPEAAGGEEPAAAPARSLLNRVTLFVAACLLVGALSGLVWWAVVDLPGYVIAADGRAATTERGLAQHFGSDAWFVLIGAVAGLLLGLVAWWRLVRIGWPVIPLALVGATVAALLCWMVGHALGPGDFAARLSAAQPGETVPIQLTLGAPVSLVVWPFFATIPILLWSSLAPDAEQPAPLLARRARAERRGRHEAVAGVLPGDLPSGSASAPSPEEQQDGPAPGRARRGADERS</sequence>
<evidence type="ECO:0000313" key="4">
    <source>
        <dbReference type="Proteomes" id="UP000252770"/>
    </source>
</evidence>
<keyword evidence="4" id="KW-1185">Reference proteome</keyword>
<feature type="transmembrane region" description="Helical" evidence="2">
    <location>
        <begin position="146"/>
        <end position="170"/>
    </location>
</feature>
<protein>
    <recommendedName>
        <fullName evidence="5">DUF2567 domain-containing protein</fullName>
    </recommendedName>
</protein>
<evidence type="ECO:0000256" key="1">
    <source>
        <dbReference type="SAM" id="MobiDB-lite"/>
    </source>
</evidence>
<reference evidence="3 4" key="1">
    <citation type="submission" date="2018-07" db="EMBL/GenBank/DDBJ databases">
        <title>Desertimonas flava gen. nov. sp. nov.</title>
        <authorList>
            <person name="Liu S."/>
        </authorList>
    </citation>
    <scope>NUCLEOTIDE SEQUENCE [LARGE SCALE GENOMIC DNA]</scope>
    <source>
        <strain evidence="3 4">16Sb5-5</strain>
    </source>
</reference>
<gene>
    <name evidence="3" type="ORF">DT076_01210</name>
</gene>
<feature type="transmembrane region" description="Helical" evidence="2">
    <location>
        <begin position="104"/>
        <end position="126"/>
    </location>
</feature>
<proteinExistence type="predicted"/>